<proteinExistence type="predicted"/>
<sequence length="401" mass="45378">SNAIDGENSENKVKVKCFCAEYTTIIKVRKNLKSQCLIFQQISHSVEDMEAVMIDPEAACCSHEPATDKSKRSGKEQKLLQKAVKKAYKAQKLLNEAIKRLEASNEKQKKKHKQSKHLDSSSTSSSTSSSSRSSSSSGTSSSSSSSDTDGEAFIDLTNEVGKPSKRHHGRKHHHERRNRRGRDRSRSRSHSRGRSRGHSRGHSRGRSRGHSRGHSKTRDLELRQLSQFFRGASLQTAPPILHGHQQPPHHRHMRSHIRPAVIGGGGRRSRSHSHDKGNKGDHKKKRKHKKHKSAKEQAKHGAAGSGKEAHAYHVYSNLPNYWCSHSGDRPHIARNERHRYGDEYAGRPSTGRPYNSVFSDIREPAFMQQRGEVEGLRGRMMPVYYDAVPNYRRRAHSEPRH</sequence>
<feature type="compositionally biased region" description="Low complexity" evidence="1">
    <location>
        <begin position="120"/>
        <end position="146"/>
    </location>
</feature>
<feature type="non-terminal residue" evidence="2">
    <location>
        <position position="1"/>
    </location>
</feature>
<reference evidence="2" key="1">
    <citation type="submission" date="2014-11" db="EMBL/GenBank/DDBJ databases">
        <authorList>
            <person name="Geib S."/>
        </authorList>
    </citation>
    <scope>NUCLEOTIDE SEQUENCE</scope>
</reference>
<accession>A0A0A1XNM7</accession>
<feature type="region of interest" description="Disordered" evidence="1">
    <location>
        <begin position="102"/>
        <end position="219"/>
    </location>
</feature>
<feature type="compositionally biased region" description="Basic residues" evidence="1">
    <location>
        <begin position="281"/>
        <end position="293"/>
    </location>
</feature>
<feature type="compositionally biased region" description="Basic residues" evidence="1">
    <location>
        <begin position="163"/>
        <end position="215"/>
    </location>
</feature>
<reference evidence="2" key="2">
    <citation type="journal article" date="2015" name="Gigascience">
        <title>Reconstructing a comprehensive transcriptome assembly of a white-pupal translocated strain of the pest fruit fly Bactrocera cucurbitae.</title>
        <authorList>
            <person name="Sim S.B."/>
            <person name="Calla B."/>
            <person name="Hall B."/>
            <person name="DeRego T."/>
            <person name="Geib S.M."/>
        </authorList>
    </citation>
    <scope>NUCLEOTIDE SEQUENCE</scope>
</reference>
<dbReference type="EMBL" id="GBXI01001681">
    <property type="protein sequence ID" value="JAD12611.1"/>
    <property type="molecule type" value="Transcribed_RNA"/>
</dbReference>
<feature type="region of interest" description="Disordered" evidence="1">
    <location>
        <begin position="260"/>
        <end position="308"/>
    </location>
</feature>
<dbReference type="AlphaFoldDB" id="A0A0A1XNM7"/>
<evidence type="ECO:0000256" key="1">
    <source>
        <dbReference type="SAM" id="MobiDB-lite"/>
    </source>
</evidence>
<gene>
    <name evidence="2" type="ORF">g.24343</name>
</gene>
<name>A0A0A1XNM7_ZEUCU</name>
<evidence type="ECO:0000313" key="2">
    <source>
        <dbReference type="EMBL" id="JAD12611.1"/>
    </source>
</evidence>
<protein>
    <submittedName>
        <fullName evidence="2">Uncharacterized protein</fullName>
    </submittedName>
</protein>
<organism evidence="2">
    <name type="scientific">Zeugodacus cucurbitae</name>
    <name type="common">Melon fruit fly</name>
    <name type="synonym">Bactrocera cucurbitae</name>
    <dbReference type="NCBI Taxonomy" id="28588"/>
    <lineage>
        <taxon>Eukaryota</taxon>
        <taxon>Metazoa</taxon>
        <taxon>Ecdysozoa</taxon>
        <taxon>Arthropoda</taxon>
        <taxon>Hexapoda</taxon>
        <taxon>Insecta</taxon>
        <taxon>Pterygota</taxon>
        <taxon>Neoptera</taxon>
        <taxon>Endopterygota</taxon>
        <taxon>Diptera</taxon>
        <taxon>Brachycera</taxon>
        <taxon>Muscomorpha</taxon>
        <taxon>Tephritoidea</taxon>
        <taxon>Tephritidae</taxon>
        <taxon>Zeugodacus</taxon>
        <taxon>Zeugodacus</taxon>
    </lineage>
</organism>